<accession>A0A914EK15</accession>
<sequence>MYETMVTSKHGAKYVTTPAGVLGNVRYNQAYGNLLDGSAVIWDPEPEERCKFEFFTRMYGQRMDKIWLSDSKEFALSFTDKPTEDKECINNFKLAVSDQGFAIKKEDWDWSLDNEKKQEEIGEKRKVNAIPRQRRRTKRENIDIQNEKSEVAPASTNQISAQFLALDVTLVNQMKVGFQHALSILCDNLAIVHEQMKSVLIKNPTLGVRKMLNNKPNIHARASDAIIETWPCMEVPEVNFKFIPSVTIGGCFDPPACEFGENNQTRTGFYNTINRIIVNDSKVIDCESVRSRVIFMYGKYLQLDYVTGITIELDPKEIPTLGSTQMNVEDFPQIEVTIFHNWVMYNFSDLFPANHFETSIQNYHTERWIDYRGHQRLQSPQSNYEKKEHKSLFSMWISTYMTPWYAWVTAMNSYVTFQIIRFLIQWYIGIRNPLIPNQRLRNWYYLQNQPNDLCNPNNRHEANNMTNVIVIPKVRESIDEQSNFDTNSIPGDPKSWPPRVSASISTCQTSRNMPVLIMGWITVF</sequence>
<protein>
    <submittedName>
        <fullName evidence="2">Uncharacterized protein</fullName>
    </submittedName>
</protein>
<proteinExistence type="predicted"/>
<organism evidence="1 2">
    <name type="scientific">Acrobeloides nanus</name>
    <dbReference type="NCBI Taxonomy" id="290746"/>
    <lineage>
        <taxon>Eukaryota</taxon>
        <taxon>Metazoa</taxon>
        <taxon>Ecdysozoa</taxon>
        <taxon>Nematoda</taxon>
        <taxon>Chromadorea</taxon>
        <taxon>Rhabditida</taxon>
        <taxon>Tylenchina</taxon>
        <taxon>Cephalobomorpha</taxon>
        <taxon>Cephaloboidea</taxon>
        <taxon>Cephalobidae</taxon>
        <taxon>Acrobeloides</taxon>
    </lineage>
</organism>
<name>A0A914EK15_9BILA</name>
<reference evidence="2" key="1">
    <citation type="submission" date="2022-11" db="UniProtKB">
        <authorList>
            <consortium name="WormBaseParasite"/>
        </authorList>
    </citation>
    <scope>IDENTIFICATION</scope>
</reference>
<dbReference type="AlphaFoldDB" id="A0A914EK15"/>
<evidence type="ECO:0000313" key="1">
    <source>
        <dbReference type="Proteomes" id="UP000887540"/>
    </source>
</evidence>
<dbReference type="Proteomes" id="UP000887540">
    <property type="component" value="Unplaced"/>
</dbReference>
<evidence type="ECO:0000313" key="2">
    <source>
        <dbReference type="WBParaSite" id="ACRNAN_scaffold8475.g19593.t1"/>
    </source>
</evidence>
<keyword evidence="1" id="KW-1185">Reference proteome</keyword>
<dbReference type="WBParaSite" id="ACRNAN_scaffold8475.g19593.t1">
    <property type="protein sequence ID" value="ACRNAN_scaffold8475.g19593.t1"/>
    <property type="gene ID" value="ACRNAN_scaffold8475.g19593"/>
</dbReference>